<name>A0ACB6QZB2_9PLEO</name>
<evidence type="ECO:0000313" key="1">
    <source>
        <dbReference type="EMBL" id="KAF2471531.1"/>
    </source>
</evidence>
<dbReference type="EMBL" id="MU003504">
    <property type="protein sequence ID" value="KAF2471531.1"/>
    <property type="molecule type" value="Genomic_DNA"/>
</dbReference>
<dbReference type="Proteomes" id="UP000799755">
    <property type="component" value="Unassembled WGS sequence"/>
</dbReference>
<protein>
    <submittedName>
        <fullName evidence="1">Uncharacterized protein</fullName>
    </submittedName>
</protein>
<proteinExistence type="predicted"/>
<accession>A0ACB6QZB2</accession>
<organism evidence="1 2">
    <name type="scientific">Lindgomyces ingoldianus</name>
    <dbReference type="NCBI Taxonomy" id="673940"/>
    <lineage>
        <taxon>Eukaryota</taxon>
        <taxon>Fungi</taxon>
        <taxon>Dikarya</taxon>
        <taxon>Ascomycota</taxon>
        <taxon>Pezizomycotina</taxon>
        <taxon>Dothideomycetes</taxon>
        <taxon>Pleosporomycetidae</taxon>
        <taxon>Pleosporales</taxon>
        <taxon>Lindgomycetaceae</taxon>
        <taxon>Lindgomyces</taxon>
    </lineage>
</organism>
<comment type="caution">
    <text evidence="1">The sequence shown here is derived from an EMBL/GenBank/DDBJ whole genome shotgun (WGS) entry which is preliminary data.</text>
</comment>
<sequence>MYRGPSSGGRSKATPTTQCQKCLRRGHYSYECKASTQERPYKSRPSRTQQLLNPQLKPKLMTDVPSDLLRKKGVADELLAKKEEERGRKLNRDGDELRQPSRKRSRSVSSDSVSTISTNLSQSRSRSLIRSEHNKQSSLRGGHSLGKRPRKSPSSDSYHSGSSYDMRRAAERNSRRRLSAFSPVQRGRRRNRSASSSMDTSEEYDSRWKGGRRPRSPSQSDGRALGSRLSMAESRSRSPRRGRTPLKGRSQDGCMDIPDERGPRRNCGTKVVRRTLSRENRRGRSPVQRPRSRSIDRDRHMIRPTGRPAASESRSRSPPRFRNGRESRSRSPFRPARSPTHYSRNTYRARNGGDGNRGGPRGGRGRQFQDRREDPRAVDNAPPAPPPQKERSLSPYSKRLALTQAMMAGGR</sequence>
<reference evidence="1" key="1">
    <citation type="journal article" date="2020" name="Stud. Mycol.">
        <title>101 Dothideomycetes genomes: a test case for predicting lifestyles and emergence of pathogens.</title>
        <authorList>
            <person name="Haridas S."/>
            <person name="Albert R."/>
            <person name="Binder M."/>
            <person name="Bloem J."/>
            <person name="Labutti K."/>
            <person name="Salamov A."/>
            <person name="Andreopoulos B."/>
            <person name="Baker S."/>
            <person name="Barry K."/>
            <person name="Bills G."/>
            <person name="Bluhm B."/>
            <person name="Cannon C."/>
            <person name="Castanera R."/>
            <person name="Culley D."/>
            <person name="Daum C."/>
            <person name="Ezra D."/>
            <person name="Gonzalez J."/>
            <person name="Henrissat B."/>
            <person name="Kuo A."/>
            <person name="Liang C."/>
            <person name="Lipzen A."/>
            <person name="Lutzoni F."/>
            <person name="Magnuson J."/>
            <person name="Mondo S."/>
            <person name="Nolan M."/>
            <person name="Ohm R."/>
            <person name="Pangilinan J."/>
            <person name="Park H.-J."/>
            <person name="Ramirez L."/>
            <person name="Alfaro M."/>
            <person name="Sun H."/>
            <person name="Tritt A."/>
            <person name="Yoshinaga Y."/>
            <person name="Zwiers L.-H."/>
            <person name="Turgeon B."/>
            <person name="Goodwin S."/>
            <person name="Spatafora J."/>
            <person name="Crous P."/>
            <person name="Grigoriev I."/>
        </authorList>
    </citation>
    <scope>NUCLEOTIDE SEQUENCE</scope>
    <source>
        <strain evidence="1">ATCC 200398</strain>
    </source>
</reference>
<gene>
    <name evidence="1" type="ORF">BDR25DRAFT_20859</name>
</gene>
<keyword evidence="2" id="KW-1185">Reference proteome</keyword>
<evidence type="ECO:0000313" key="2">
    <source>
        <dbReference type="Proteomes" id="UP000799755"/>
    </source>
</evidence>